<evidence type="ECO:0000256" key="1">
    <source>
        <dbReference type="ARBA" id="ARBA00022679"/>
    </source>
</evidence>
<evidence type="ECO:0000256" key="8">
    <source>
        <dbReference type="ARBA" id="ARBA00048428"/>
    </source>
</evidence>
<comment type="catalytic activity">
    <reaction evidence="8">
        <text>arsenic triglutathione + 3 [thioredoxin]-dithiol + 3 S-adenosyl-L-methionine = trimethylarsine + 3 [thioredoxin]-disulfide + 3 glutathione + 3 S-adenosyl-L-homocysteine + 3 H(+)</text>
        <dbReference type="Rhea" id="RHEA:69432"/>
        <dbReference type="Rhea" id="RHEA-COMP:10698"/>
        <dbReference type="Rhea" id="RHEA-COMP:10700"/>
        <dbReference type="ChEBI" id="CHEBI:15378"/>
        <dbReference type="ChEBI" id="CHEBI:27130"/>
        <dbReference type="ChEBI" id="CHEBI:29950"/>
        <dbReference type="ChEBI" id="CHEBI:50058"/>
        <dbReference type="ChEBI" id="CHEBI:57856"/>
        <dbReference type="ChEBI" id="CHEBI:57925"/>
        <dbReference type="ChEBI" id="CHEBI:59789"/>
        <dbReference type="ChEBI" id="CHEBI:183640"/>
        <dbReference type="EC" id="2.1.1.137"/>
    </reaction>
</comment>
<comment type="catalytic activity">
    <reaction evidence="7">
        <text>arsenic triglutathione + 2 [thioredoxin]-dithiol + 2 S-adenosyl-L-methionine + H2O = dimethylarsinous acid + 2 [thioredoxin]-disulfide + 3 glutathione + 2 S-adenosyl-L-homocysteine + 2 H(+)</text>
        <dbReference type="Rhea" id="RHEA:69464"/>
        <dbReference type="Rhea" id="RHEA-COMP:10698"/>
        <dbReference type="Rhea" id="RHEA-COMP:10700"/>
        <dbReference type="ChEBI" id="CHEBI:15377"/>
        <dbReference type="ChEBI" id="CHEBI:15378"/>
        <dbReference type="ChEBI" id="CHEBI:23808"/>
        <dbReference type="ChEBI" id="CHEBI:29950"/>
        <dbReference type="ChEBI" id="CHEBI:50058"/>
        <dbReference type="ChEBI" id="CHEBI:57856"/>
        <dbReference type="ChEBI" id="CHEBI:57925"/>
        <dbReference type="ChEBI" id="CHEBI:59789"/>
        <dbReference type="ChEBI" id="CHEBI:183640"/>
        <dbReference type="EC" id="2.1.1.137"/>
    </reaction>
</comment>
<dbReference type="Proteomes" id="UP000193450">
    <property type="component" value="Chromosome"/>
</dbReference>
<evidence type="ECO:0000259" key="9">
    <source>
        <dbReference type="Pfam" id="PF13847"/>
    </source>
</evidence>
<dbReference type="InterPro" id="IPR026669">
    <property type="entry name" value="Arsenite_MeTrfase-like"/>
</dbReference>
<keyword evidence="2" id="KW-0949">S-adenosyl-L-methionine</keyword>
<comment type="similarity">
    <text evidence="3">Belongs to the methyltransferase superfamily. Arsenite methyltransferase family.</text>
</comment>
<comment type="catalytic activity">
    <reaction evidence="6">
        <text>arsenic triglutathione + [thioredoxin]-dithiol + S-adenosyl-L-methionine + 2 H2O = methylarsonous acid + [thioredoxin]-disulfide + 3 glutathione + S-adenosyl-L-homocysteine + H(+)</text>
        <dbReference type="Rhea" id="RHEA:69460"/>
        <dbReference type="Rhea" id="RHEA-COMP:10698"/>
        <dbReference type="Rhea" id="RHEA-COMP:10700"/>
        <dbReference type="ChEBI" id="CHEBI:15377"/>
        <dbReference type="ChEBI" id="CHEBI:15378"/>
        <dbReference type="ChEBI" id="CHEBI:17826"/>
        <dbReference type="ChEBI" id="CHEBI:29950"/>
        <dbReference type="ChEBI" id="CHEBI:50058"/>
        <dbReference type="ChEBI" id="CHEBI:57856"/>
        <dbReference type="ChEBI" id="CHEBI:57925"/>
        <dbReference type="ChEBI" id="CHEBI:59789"/>
        <dbReference type="ChEBI" id="CHEBI:183640"/>
        <dbReference type="EC" id="2.1.1.137"/>
    </reaction>
</comment>
<proteinExistence type="inferred from homology"/>
<evidence type="ECO:0000256" key="4">
    <source>
        <dbReference type="ARBA" id="ARBA00034521"/>
    </source>
</evidence>
<evidence type="ECO:0000256" key="3">
    <source>
        <dbReference type="ARBA" id="ARBA00034487"/>
    </source>
</evidence>
<dbReference type="STRING" id="716816.BST96_05760"/>
<reference evidence="10 11" key="1">
    <citation type="submission" date="2016-11" db="EMBL/GenBank/DDBJ databases">
        <title>Trade-off between light-utilization and light-protection in marine flavobacteria.</title>
        <authorList>
            <person name="Kumagai Y."/>
        </authorList>
    </citation>
    <scope>NUCLEOTIDE SEQUENCE [LARGE SCALE GENOMIC DNA]</scope>
    <source>
        <strain evidence="10 11">NBRC 107125</strain>
    </source>
</reference>
<dbReference type="EC" id="2.1.1.137" evidence="4"/>
<keyword evidence="1 10" id="KW-0808">Transferase</keyword>
<name>A0A1X9NFD6_9GAMM</name>
<dbReference type="SUPFAM" id="SSF53335">
    <property type="entry name" value="S-adenosyl-L-methionine-dependent methyltransferases"/>
    <property type="match status" value="1"/>
</dbReference>
<dbReference type="KEGG" id="osg:BST96_05760"/>
<dbReference type="PANTHER" id="PTHR43675">
    <property type="entry name" value="ARSENITE METHYLTRANSFERASE"/>
    <property type="match status" value="1"/>
</dbReference>
<evidence type="ECO:0000313" key="10">
    <source>
        <dbReference type="EMBL" id="ARN73667.1"/>
    </source>
</evidence>
<dbReference type="InterPro" id="IPR025714">
    <property type="entry name" value="Methyltranfer_dom"/>
</dbReference>
<evidence type="ECO:0000256" key="7">
    <source>
        <dbReference type="ARBA" id="ARBA00047943"/>
    </source>
</evidence>
<evidence type="ECO:0000256" key="2">
    <source>
        <dbReference type="ARBA" id="ARBA00022691"/>
    </source>
</evidence>
<feature type="domain" description="Methyltransferase" evidence="9">
    <location>
        <begin position="56"/>
        <end position="243"/>
    </location>
</feature>
<accession>A0A1X9NFD6</accession>
<dbReference type="CDD" id="cd02440">
    <property type="entry name" value="AdoMet_MTases"/>
    <property type="match status" value="1"/>
</dbReference>
<dbReference type="Pfam" id="PF13847">
    <property type="entry name" value="Methyltransf_31"/>
    <property type="match status" value="1"/>
</dbReference>
<keyword evidence="10" id="KW-0489">Methyltransferase</keyword>
<dbReference type="RefSeq" id="WP_085757781.1">
    <property type="nucleotide sequence ID" value="NZ_CP019343.1"/>
</dbReference>
<gene>
    <name evidence="10" type="ORF">BST96_05760</name>
</gene>
<dbReference type="Gene3D" id="3.40.50.150">
    <property type="entry name" value="Vaccinia Virus protein VP39"/>
    <property type="match status" value="2"/>
</dbReference>
<keyword evidence="11" id="KW-1185">Reference proteome</keyword>
<sequence>MSVEASVSERYAEGANERQAALCCPVDYDTTLLKMLPQEIIERDYGCGDPSRYVQEGDVVLDLGSGGGKICYMAAQLVGEKGHVIGVDMTDDMLALARSHQQAMAEKLGGDRVTFNKGYIQDLGLRVEDLEAKLAAEPVAGAEQLNLLESWKKQQRQNNPMVADNSVSLVISNCVLNLVDKADRQQMIGEIFRVLKPGGRVAISDIISDEHVPESLQNDETLWSGCISGAFEEKEFLQAFLDAGFVAVGYDKWDDQPWQVVENIEFRSVTLLATKPAKDNLYDAGEAVLYRGPYSEVFDDLGNRYPRGERIAVSRRTFDLIKDGPYAKDFVCMSPAQEANLGCFSKPAGTLRPVAETKGGLQVGTGTSEACC</sequence>
<evidence type="ECO:0000256" key="5">
    <source>
        <dbReference type="ARBA" id="ARBA00034545"/>
    </source>
</evidence>
<dbReference type="AlphaFoldDB" id="A0A1X9NFD6"/>
<dbReference type="InterPro" id="IPR029063">
    <property type="entry name" value="SAM-dependent_MTases_sf"/>
</dbReference>
<dbReference type="OrthoDB" id="9772751at2"/>
<evidence type="ECO:0000256" key="6">
    <source>
        <dbReference type="ARBA" id="ARBA00047941"/>
    </source>
</evidence>
<dbReference type="GO" id="GO:0030791">
    <property type="term" value="F:arsenite methyltransferase activity"/>
    <property type="evidence" value="ECO:0007669"/>
    <property type="project" value="UniProtKB-EC"/>
</dbReference>
<dbReference type="EMBL" id="CP019343">
    <property type="protein sequence ID" value="ARN73667.1"/>
    <property type="molecule type" value="Genomic_DNA"/>
</dbReference>
<dbReference type="GO" id="GO:0032259">
    <property type="term" value="P:methylation"/>
    <property type="evidence" value="ECO:0007669"/>
    <property type="project" value="UniProtKB-KW"/>
</dbReference>
<organism evidence="10 11">
    <name type="scientific">Oceanicoccus sagamiensis</name>
    <dbReference type="NCBI Taxonomy" id="716816"/>
    <lineage>
        <taxon>Bacteria</taxon>
        <taxon>Pseudomonadati</taxon>
        <taxon>Pseudomonadota</taxon>
        <taxon>Gammaproteobacteria</taxon>
        <taxon>Cellvibrionales</taxon>
        <taxon>Spongiibacteraceae</taxon>
        <taxon>Oceanicoccus</taxon>
    </lineage>
</organism>
<evidence type="ECO:0000313" key="11">
    <source>
        <dbReference type="Proteomes" id="UP000193450"/>
    </source>
</evidence>
<dbReference type="PANTHER" id="PTHR43675:SF8">
    <property type="entry name" value="ARSENITE METHYLTRANSFERASE"/>
    <property type="match status" value="1"/>
</dbReference>
<protein>
    <recommendedName>
        <fullName evidence="5">Arsenite methyltransferase</fullName>
        <ecNumber evidence="4">2.1.1.137</ecNumber>
    </recommendedName>
</protein>